<dbReference type="InterPro" id="IPR037057">
    <property type="entry name" value="DNA_rep_MutH/T2_RE_sf"/>
</dbReference>
<dbReference type="InterPro" id="IPR011337">
    <property type="entry name" value="DNA_rep_MutH/RE_typeII_Sau3AI"/>
</dbReference>
<dbReference type="RefSeq" id="WP_046957189.1">
    <property type="nucleotide sequence ID" value="NZ_LCYN01000001.1"/>
</dbReference>
<sequence>MVTYVTLDELMLKAKKAEGQKFNKIDSTNKLTTANSKGELGQLIKEGFFGYESASDADINFTNLGVKLKVTPFKQNKNGSLSAKERLVLNIINYMEEVNTSFEESSFWEKNKKLLLMFYEWKADLNRQDFHIAKSVLFSYPEADLEIIKQDWETIVSKIRSGKAHELSEGDTNYLGACTKGANKNSIRPQPFSEIQAMQRAFSLKPSYMTTLVRRYIKNEELISFTTANDLKGKSLEEFLHSKFEPYIGLTDKEIAHSLEIDSKPTAKNFIPSLVSSLLGIKNTRLTNIEEFAKANIEFKTVRLEPNGKPEQSMSFETIDFHQWTNESWEKSEIRERFYQTKFLFVIFEFKQTKKENPNRELYFKGIKLWNMPVPTIEKEIRGLWEEVNMVVNEGIQLEYKTRGDKTVEVNNLPKMNFNGVVHIRPKARNGADKVTLPDGQQITKQCYWLNSSYIASVVANSINE</sequence>
<evidence type="ECO:0000256" key="3">
    <source>
        <dbReference type="ARBA" id="ARBA00022801"/>
    </source>
</evidence>
<dbReference type="SUPFAM" id="SSF52980">
    <property type="entry name" value="Restriction endonuclease-like"/>
    <property type="match status" value="2"/>
</dbReference>
<proteinExistence type="predicted"/>
<keyword evidence="3" id="KW-0378">Hydrolase</keyword>
<evidence type="ECO:0000259" key="4">
    <source>
        <dbReference type="SMART" id="SM00927"/>
    </source>
</evidence>
<keyword evidence="2" id="KW-0255">Endonuclease</keyword>
<evidence type="ECO:0000256" key="1">
    <source>
        <dbReference type="ARBA" id="ARBA00022722"/>
    </source>
</evidence>
<dbReference type="GO" id="GO:0004519">
    <property type="term" value="F:endonuclease activity"/>
    <property type="evidence" value="ECO:0007669"/>
    <property type="project" value="UniProtKB-KW"/>
</dbReference>
<dbReference type="InterPro" id="IPR011335">
    <property type="entry name" value="Restrct_endonuc-II-like"/>
</dbReference>
<dbReference type="CDD" id="cd22355">
    <property type="entry name" value="Sau3AI_C"/>
    <property type="match status" value="1"/>
</dbReference>
<keyword evidence="1" id="KW-0540">Nuclease</keyword>
<dbReference type="SMART" id="SM00927">
    <property type="entry name" value="MutH"/>
    <property type="match status" value="1"/>
</dbReference>
<feature type="domain" description="DNA mismatch repair MutH/Type II restriction enzyme Sau3AI" evidence="4">
    <location>
        <begin position="49"/>
        <end position="151"/>
    </location>
</feature>
<comment type="caution">
    <text evidence="5">The sequence shown here is derived from an EMBL/GenBank/DDBJ whole genome shotgun (WGS) entry which is preliminary data.</text>
</comment>
<dbReference type="CDD" id="cd22356">
    <property type="entry name" value="Sau3AI_N-like"/>
    <property type="match status" value="1"/>
</dbReference>
<name>A0A0G8CQW3_9BACI</name>
<dbReference type="NCBIfam" id="NF040973">
    <property type="entry name" value="restrict_Sau3AI"/>
    <property type="match status" value="1"/>
</dbReference>
<dbReference type="EMBL" id="LCYN01000001">
    <property type="protein sequence ID" value="KLA01427.1"/>
    <property type="molecule type" value="Genomic_DNA"/>
</dbReference>
<gene>
    <name evidence="5" type="ORF">B4147_1094</name>
</gene>
<protein>
    <recommendedName>
        <fullName evidence="4">DNA mismatch repair MutH/Type II restriction enzyme Sau3AI domain-containing protein</fullName>
    </recommendedName>
</protein>
<evidence type="ECO:0000256" key="2">
    <source>
        <dbReference type="ARBA" id="ARBA00022759"/>
    </source>
</evidence>
<dbReference type="PATRIC" id="fig|1396.433.peg.146"/>
<dbReference type="Pfam" id="PF02976">
    <property type="entry name" value="MutH"/>
    <property type="match status" value="2"/>
</dbReference>
<dbReference type="Gene3D" id="3.40.600.10">
    <property type="entry name" value="DNA mismatch repair MutH/Restriction endonuclease, type II"/>
    <property type="match status" value="2"/>
</dbReference>
<accession>A0A0G8CQW3</accession>
<evidence type="ECO:0000313" key="5">
    <source>
        <dbReference type="EMBL" id="KLA01427.1"/>
    </source>
</evidence>
<dbReference type="Proteomes" id="UP000035350">
    <property type="component" value="Unassembled WGS sequence"/>
</dbReference>
<dbReference type="REBASE" id="134852">
    <property type="entry name" value="Bce4147ORF1093P"/>
</dbReference>
<reference evidence="5 6" key="1">
    <citation type="journal article" date="2015" name="Genome Announc.">
        <title>Next-Generation Whole-Genome Sequencing of Eight Strains of Bacillus cereus, Isolated from Food.</title>
        <authorList>
            <person name="Krawczyk A.O."/>
            <person name="de Jong A."/>
            <person name="Eijlander R.T."/>
            <person name="Berendsen E.M."/>
            <person name="Holsappel S."/>
            <person name="Wells-Bennik M.H."/>
            <person name="Kuipers O.P."/>
        </authorList>
    </citation>
    <scope>NUCLEOTIDE SEQUENCE [LARGE SCALE GENOMIC DNA]</scope>
    <source>
        <strain evidence="5 6">B4147</strain>
    </source>
</reference>
<evidence type="ECO:0000313" key="6">
    <source>
        <dbReference type="Proteomes" id="UP000035350"/>
    </source>
</evidence>
<dbReference type="GO" id="GO:0016787">
    <property type="term" value="F:hydrolase activity"/>
    <property type="evidence" value="ECO:0007669"/>
    <property type="project" value="UniProtKB-KW"/>
</dbReference>
<organism evidence="5 6">
    <name type="scientific">Bacillus wiedmannii</name>
    <dbReference type="NCBI Taxonomy" id="1890302"/>
    <lineage>
        <taxon>Bacteria</taxon>
        <taxon>Bacillati</taxon>
        <taxon>Bacillota</taxon>
        <taxon>Bacilli</taxon>
        <taxon>Bacillales</taxon>
        <taxon>Bacillaceae</taxon>
        <taxon>Bacillus</taxon>
        <taxon>Bacillus cereus group</taxon>
    </lineage>
</organism>
<dbReference type="AlphaFoldDB" id="A0A0G8CQW3"/>
<reference evidence="6" key="2">
    <citation type="submission" date="2015-04" db="EMBL/GenBank/DDBJ databases">
        <title>Draft Genome Sequences of Eight Spore-Forming Food Isolates of Bacillus cereus Genome sequencing.</title>
        <authorList>
            <person name="Krawcyk A.O."/>
            <person name="de Jong A."/>
            <person name="Eijlander R.T."/>
            <person name="Berendsen E.M."/>
            <person name="Holsappel S."/>
            <person name="Wells-Bennik M."/>
            <person name="Kuipers O.P."/>
        </authorList>
    </citation>
    <scope>NUCLEOTIDE SEQUENCE [LARGE SCALE GENOMIC DNA]</scope>
    <source>
        <strain evidence="6">B4147</strain>
    </source>
</reference>
<dbReference type="GO" id="GO:0003677">
    <property type="term" value="F:DNA binding"/>
    <property type="evidence" value="ECO:0007669"/>
    <property type="project" value="InterPro"/>
</dbReference>